<organism evidence="1 2">
    <name type="scientific">Sphingobacterium chuzhouense</name>
    <dbReference type="NCBI Taxonomy" id="1742264"/>
    <lineage>
        <taxon>Bacteria</taxon>
        <taxon>Pseudomonadati</taxon>
        <taxon>Bacteroidota</taxon>
        <taxon>Sphingobacteriia</taxon>
        <taxon>Sphingobacteriales</taxon>
        <taxon>Sphingobacteriaceae</taxon>
        <taxon>Sphingobacterium</taxon>
    </lineage>
</organism>
<gene>
    <name evidence="1" type="ORF">H8B21_19755</name>
</gene>
<name>A0ABR7XXK9_9SPHI</name>
<evidence type="ECO:0008006" key="3">
    <source>
        <dbReference type="Google" id="ProtNLM"/>
    </source>
</evidence>
<protein>
    <recommendedName>
        <fullName evidence="3">N-acetyltransferase domain-containing protein</fullName>
    </recommendedName>
</protein>
<keyword evidence="2" id="KW-1185">Reference proteome</keyword>
<sequence length="220" mass="25815">MGNKIVDHVKQFGLLQTLKSGIKKLVGFVYRSQKYIILALPKRDKAIDNHEDVKRFNEDDLQKWKANGDITSKEFTVFKKFLESNTKGYYIERNQKLAAWGFTQTNGTYTYSDYEYLLPNGVHILKNLFVKSEYRGESLGKIINQVRIAEIPLGHLAIVFVIRENRYAIRNLKMYGFEEALLVRHATWFGKWSNRKIKLIRKREVTDMIMLGFSQKQLIN</sequence>
<accession>A0ABR7XXK9</accession>
<evidence type="ECO:0000313" key="1">
    <source>
        <dbReference type="EMBL" id="MBD1423804.1"/>
    </source>
</evidence>
<proteinExistence type="predicted"/>
<dbReference type="RefSeq" id="WP_190315578.1">
    <property type="nucleotide sequence ID" value="NZ_JACNYL010000006.1"/>
</dbReference>
<comment type="caution">
    <text evidence="1">The sequence shown here is derived from an EMBL/GenBank/DDBJ whole genome shotgun (WGS) entry which is preliminary data.</text>
</comment>
<dbReference type="Proteomes" id="UP000651112">
    <property type="component" value="Unassembled WGS sequence"/>
</dbReference>
<dbReference type="EMBL" id="JACNYL010000006">
    <property type="protein sequence ID" value="MBD1423804.1"/>
    <property type="molecule type" value="Genomic_DNA"/>
</dbReference>
<evidence type="ECO:0000313" key="2">
    <source>
        <dbReference type="Proteomes" id="UP000651112"/>
    </source>
</evidence>
<reference evidence="1 2" key="1">
    <citation type="submission" date="2020-08" db="EMBL/GenBank/DDBJ databases">
        <title>Sphingobacterium sp. DN00404 isolated from aquaculture water.</title>
        <authorList>
            <person name="Zhang M."/>
        </authorList>
    </citation>
    <scope>NUCLEOTIDE SEQUENCE [LARGE SCALE GENOMIC DNA]</scope>
    <source>
        <strain evidence="1 2">KCTC 42746</strain>
    </source>
</reference>